<dbReference type="AlphaFoldDB" id="A0A5M8RVP3"/>
<protein>
    <submittedName>
        <fullName evidence="1">DUF4238 domain-containing protein</fullName>
    </submittedName>
</protein>
<dbReference type="InterPro" id="IPR025332">
    <property type="entry name" value="DUF4238"/>
</dbReference>
<comment type="caution">
    <text evidence="1">The sequence shown here is derived from an EMBL/GenBank/DDBJ whole genome shotgun (WGS) entry which is preliminary data.</text>
</comment>
<name>A0A5M8RVP3_9BACI</name>
<evidence type="ECO:0000313" key="2">
    <source>
        <dbReference type="Proteomes" id="UP000324326"/>
    </source>
</evidence>
<dbReference type="EMBL" id="QSND01000001">
    <property type="protein sequence ID" value="KAA6452715.1"/>
    <property type="molecule type" value="Genomic_DNA"/>
</dbReference>
<reference evidence="1 2" key="1">
    <citation type="submission" date="2018-08" db="EMBL/GenBank/DDBJ databases">
        <title>Bacillus phenotypic plasticity.</title>
        <authorList>
            <person name="Hurtado E."/>
        </authorList>
    </citation>
    <scope>NUCLEOTIDE SEQUENCE [LARGE SCALE GENOMIC DNA]</scope>
    <source>
        <strain evidence="1 2">427</strain>
    </source>
</reference>
<dbReference type="Pfam" id="PF02810">
    <property type="entry name" value="SEC-C"/>
    <property type="match status" value="1"/>
</dbReference>
<dbReference type="SUPFAM" id="SSF103642">
    <property type="entry name" value="Sec-C motif"/>
    <property type="match status" value="1"/>
</dbReference>
<sequence length="403" mass="47387">MFFTNDSEVVNLSKNVVKNQHYVSEFILKNFANEKQQVFECILSDKKVYLTNTNRSMSSKNTYEHDKLEQNTLENYFSKIESRVAPSIQKIIAILEDPEVDIREAFKIIEKHLSELLIFYYRSGALLHEYTAQYDPVTNEDKIEVLIKKIIDSKYLENLKSTIINNYEWTIIKSKNNDFLLSDQYLSTAALSPKARFLNITNRHMGLKDVIILIPLSSKYYFTFYNGKKPDYIKKESICYLNFDQTTEVNIAILNNSYNKCISPVENMLSSILPEYNRTMPLGAIAKYSSSGYSQIKLKKEVFYYKEDKEAFDFFTSFRFMRYKTLKRNQMCICESGLKYKKCCLKYVVIAERMTNDIRNNVNPLIYFANPNNIIEQSIDEVFNYEEPKLLKDLRKAKMRNGK</sequence>
<gene>
    <name evidence="1" type="ORF">DX927_00350</name>
</gene>
<evidence type="ECO:0000313" key="1">
    <source>
        <dbReference type="EMBL" id="KAA6452715.1"/>
    </source>
</evidence>
<dbReference type="Pfam" id="PF14022">
    <property type="entry name" value="DUF4238"/>
    <property type="match status" value="1"/>
</dbReference>
<organism evidence="1 2">
    <name type="scientific">Bacillus swezeyi</name>
    <dbReference type="NCBI Taxonomy" id="1925020"/>
    <lineage>
        <taxon>Bacteria</taxon>
        <taxon>Bacillati</taxon>
        <taxon>Bacillota</taxon>
        <taxon>Bacilli</taxon>
        <taxon>Bacillales</taxon>
        <taxon>Bacillaceae</taxon>
        <taxon>Bacillus</taxon>
    </lineage>
</organism>
<accession>A0A5M8RVP3</accession>
<proteinExistence type="predicted"/>
<dbReference type="Gene3D" id="3.10.450.50">
    <property type="match status" value="1"/>
</dbReference>
<dbReference type="InterPro" id="IPR004027">
    <property type="entry name" value="SEC_C_motif"/>
</dbReference>
<dbReference type="Proteomes" id="UP000324326">
    <property type="component" value="Unassembled WGS sequence"/>
</dbReference>